<organism evidence="1 2">
    <name type="scientific">Lutimaribacter degradans</name>
    <dbReference type="NCBI Taxonomy" id="2945989"/>
    <lineage>
        <taxon>Bacteria</taxon>
        <taxon>Pseudomonadati</taxon>
        <taxon>Pseudomonadota</taxon>
        <taxon>Alphaproteobacteria</taxon>
        <taxon>Rhodobacterales</taxon>
        <taxon>Roseobacteraceae</taxon>
        <taxon>Lutimaribacter</taxon>
    </lineage>
</organism>
<name>A0ACC5ZX39_9RHOB</name>
<dbReference type="EMBL" id="JAMQGO010000005">
    <property type="protein sequence ID" value="MCM2562503.1"/>
    <property type="molecule type" value="Genomic_DNA"/>
</dbReference>
<gene>
    <name evidence="1" type="ORF">M8744_10150</name>
</gene>
<keyword evidence="2" id="KW-1185">Reference proteome</keyword>
<comment type="caution">
    <text evidence="1">The sequence shown here is derived from an EMBL/GenBank/DDBJ whole genome shotgun (WGS) entry which is preliminary data.</text>
</comment>
<sequence length="170" mass="18269">MSYTLEQIEEILEAPDEDDAPGEASPVVSAGELGEWLGIAPNRIHALGRDGILPRVDGTRYPLRAAVLAYCEHARSLARGKQVDAELAAEKLRLAKANAEKAETANAKARAELIPAAEVEREWAAVLRGVRAAMLAVPSRVAQTAGHLTPHDIAAIDREVRDALEETAHD</sequence>
<evidence type="ECO:0000313" key="2">
    <source>
        <dbReference type="Proteomes" id="UP001203036"/>
    </source>
</evidence>
<protein>
    <submittedName>
        <fullName evidence="1">DNA packaging protein</fullName>
    </submittedName>
</protein>
<evidence type="ECO:0000313" key="1">
    <source>
        <dbReference type="EMBL" id="MCM2562503.1"/>
    </source>
</evidence>
<dbReference type="Proteomes" id="UP001203036">
    <property type="component" value="Unassembled WGS sequence"/>
</dbReference>
<proteinExistence type="predicted"/>
<reference evidence="1" key="1">
    <citation type="submission" date="2022-06" db="EMBL/GenBank/DDBJ databases">
        <title>Lutimaribacter sp. EGI FJ00013, a novel bacterium isolated from a salt lake sediment enrichment.</title>
        <authorList>
            <person name="Gao L."/>
            <person name="Fang B.-Z."/>
            <person name="Li W.-J."/>
        </authorList>
    </citation>
    <scope>NUCLEOTIDE SEQUENCE</scope>
    <source>
        <strain evidence="1">EGI FJ00013</strain>
    </source>
</reference>
<accession>A0ACC5ZX39</accession>